<dbReference type="AlphaFoldDB" id="A0A7C9JEA8"/>
<dbReference type="Pfam" id="PF20485">
    <property type="entry name" value="DUF6724"/>
    <property type="match status" value="1"/>
</dbReference>
<protein>
    <submittedName>
        <fullName evidence="3">Uncharacterized protein</fullName>
    </submittedName>
</protein>
<accession>A0A7C9JEA8</accession>
<feature type="transmembrane region" description="Helical" evidence="2">
    <location>
        <begin position="6"/>
        <end position="34"/>
    </location>
</feature>
<comment type="caution">
    <text evidence="3">The sequence shown here is derived from an EMBL/GenBank/DDBJ whole genome shotgun (WGS) entry which is preliminary data.</text>
</comment>
<dbReference type="InterPro" id="IPR046570">
    <property type="entry name" value="DUF6724"/>
</dbReference>
<organism evidence="3">
    <name type="scientific">Muribaculaceae bacterium Z82</name>
    <dbReference type="NCBI Taxonomy" id="2304548"/>
    <lineage>
        <taxon>Bacteria</taxon>
        <taxon>Pseudomonadati</taxon>
        <taxon>Bacteroidota</taxon>
        <taxon>Bacteroidia</taxon>
        <taxon>Bacteroidales</taxon>
        <taxon>Muribaculaceae</taxon>
    </lineage>
</organism>
<feature type="region of interest" description="Disordered" evidence="1">
    <location>
        <begin position="51"/>
        <end position="71"/>
    </location>
</feature>
<evidence type="ECO:0000256" key="1">
    <source>
        <dbReference type="SAM" id="MobiDB-lite"/>
    </source>
</evidence>
<name>A0A7C9JEA8_9BACT</name>
<evidence type="ECO:0000256" key="2">
    <source>
        <dbReference type="SAM" id="Phobius"/>
    </source>
</evidence>
<dbReference type="EMBL" id="QWKH01000081">
    <property type="protein sequence ID" value="NBI35161.1"/>
    <property type="molecule type" value="Genomic_DNA"/>
</dbReference>
<sequence length="71" mass="7902">MDAASIYHFLFETAPGIGCLIGGVLVLTLIASVIMERRTRKQFVDREPGEDDWTFFDDDDEGEDGSDDSSK</sequence>
<keyword evidence="2" id="KW-0812">Transmembrane</keyword>
<evidence type="ECO:0000313" key="3">
    <source>
        <dbReference type="EMBL" id="NBI35161.1"/>
    </source>
</evidence>
<keyword evidence="2" id="KW-0472">Membrane</keyword>
<proteinExistence type="predicted"/>
<keyword evidence="2" id="KW-1133">Transmembrane helix</keyword>
<gene>
    <name evidence="3" type="ORF">D1639_09020</name>
</gene>
<reference evidence="3" key="1">
    <citation type="submission" date="2018-08" db="EMBL/GenBank/DDBJ databases">
        <title>Murine metabolic-syndrome-specific gut microbial biobank.</title>
        <authorList>
            <person name="Liu C."/>
        </authorList>
    </citation>
    <scope>NUCLEOTIDE SEQUENCE [LARGE SCALE GENOMIC DNA]</scope>
    <source>
        <strain evidence="3">Z82</strain>
    </source>
</reference>